<proteinExistence type="predicted"/>
<feature type="compositionally biased region" description="Low complexity" evidence="1">
    <location>
        <begin position="119"/>
        <end position="128"/>
    </location>
</feature>
<evidence type="ECO:0000313" key="2">
    <source>
        <dbReference type="EMBL" id="CCM04452.1"/>
    </source>
</evidence>
<organism evidence="2 3">
    <name type="scientific">Fibroporia radiculosa</name>
    <dbReference type="NCBI Taxonomy" id="599839"/>
    <lineage>
        <taxon>Eukaryota</taxon>
        <taxon>Fungi</taxon>
        <taxon>Dikarya</taxon>
        <taxon>Basidiomycota</taxon>
        <taxon>Agaricomycotina</taxon>
        <taxon>Agaricomycetes</taxon>
        <taxon>Polyporales</taxon>
        <taxon>Fibroporiaceae</taxon>
        <taxon>Fibroporia</taxon>
    </lineage>
</organism>
<dbReference type="HOGENOM" id="CLU_029051_0_0_1"/>
<dbReference type="GeneID" id="24099363"/>
<protein>
    <submittedName>
        <fullName evidence="2">Uncharacterized protein</fullName>
    </submittedName>
</protein>
<dbReference type="EMBL" id="HE797157">
    <property type="protein sequence ID" value="CCM04452.1"/>
    <property type="molecule type" value="Genomic_DNA"/>
</dbReference>
<dbReference type="RefSeq" id="XP_012183735.1">
    <property type="nucleotide sequence ID" value="XM_012328345.1"/>
</dbReference>
<feature type="region of interest" description="Disordered" evidence="1">
    <location>
        <begin position="111"/>
        <end position="130"/>
    </location>
</feature>
<evidence type="ECO:0000313" key="3">
    <source>
        <dbReference type="Proteomes" id="UP000006352"/>
    </source>
</evidence>
<reference evidence="2 3" key="1">
    <citation type="journal article" date="2012" name="Appl. Environ. Microbiol.">
        <title>Short-read sequencing for genomic analysis of the brown rot fungus Fibroporia radiculosa.</title>
        <authorList>
            <person name="Tang J.D."/>
            <person name="Perkins A.D."/>
            <person name="Sonstegard T.S."/>
            <person name="Schroeder S.G."/>
            <person name="Burgess S.C."/>
            <person name="Diehl S.V."/>
        </authorList>
    </citation>
    <scope>NUCLEOTIDE SEQUENCE [LARGE SCALE GENOMIC DNA]</scope>
    <source>
        <strain evidence="2 3">TFFH 294</strain>
    </source>
</reference>
<dbReference type="AlphaFoldDB" id="J4HZF0"/>
<dbReference type="InParanoid" id="J4HZF0"/>
<feature type="region of interest" description="Disordered" evidence="1">
    <location>
        <begin position="488"/>
        <end position="508"/>
    </location>
</feature>
<sequence length="534" mass="57733">MQHGIRLPVGPHPNWELDNCSPKARSLLYRRRFTKVDYVFALKQILCVARQKWLSTAFPKFSTKARGNKAPEVVPPPHTIKAHGRYDLTIGPHVFSNTAFYEVHYLVRSPNPTPPSAPPHSSQPALASTSFSGAQNTSYSQLSTTSIAVSALTGQGTPSAGVGHVAVVTPDLVSQVNIASMSNPTLKNLLHLASSGRATPDQLKTLGLLIQSLGAIQQPERIPDSQSSTLTLQSPAASIPEREFDIVIEFQEKSSDRWVIPRGPVVCERSPADFYNPSDVTLSMVLPFVRPSLSDSGASSTDVSQLAQPYVVTFRLSKVAPMLWKTLWAWSGGDQDKSKTTLDEIARSNMERRQFLQYRLPDGPLFQQIQAGVAPPYSTRTIVPSGGNTTRTRRRQSSRKGGEQVVRTQVVETGAVSKRKQQVSPKVMTPLPIACRACGQTDVPLMMGGRYCRICIEAGRAVDDIPQVTIGGRGPRIKEVSVIPVLSERPSASPKESKTPTAYPTVGGTGSATVASPYIVPNQASLAAEPGGAR</sequence>
<name>J4HZF0_9APHY</name>
<dbReference type="OrthoDB" id="5338195at2759"/>
<feature type="region of interest" description="Disordered" evidence="1">
    <location>
        <begin position="377"/>
        <end position="403"/>
    </location>
</feature>
<gene>
    <name evidence="2" type="ORF">FIBRA_06632</name>
</gene>
<dbReference type="Proteomes" id="UP000006352">
    <property type="component" value="Unassembled WGS sequence"/>
</dbReference>
<keyword evidence="3" id="KW-1185">Reference proteome</keyword>
<evidence type="ECO:0000256" key="1">
    <source>
        <dbReference type="SAM" id="MobiDB-lite"/>
    </source>
</evidence>
<accession>J4HZF0</accession>